<keyword evidence="7" id="KW-1185">Reference proteome</keyword>
<dbReference type="SUPFAM" id="SSF48498">
    <property type="entry name" value="Tetracyclin repressor-like, C-terminal domain"/>
    <property type="match status" value="1"/>
</dbReference>
<dbReference type="Gene3D" id="1.10.357.10">
    <property type="entry name" value="Tetracycline Repressor, domain 2"/>
    <property type="match status" value="1"/>
</dbReference>
<evidence type="ECO:0000259" key="5">
    <source>
        <dbReference type="PROSITE" id="PS50977"/>
    </source>
</evidence>
<keyword evidence="1" id="KW-0805">Transcription regulation</keyword>
<dbReference type="PRINTS" id="PR00455">
    <property type="entry name" value="HTHTETR"/>
</dbReference>
<dbReference type="RefSeq" id="WP_117351418.1">
    <property type="nucleotide sequence ID" value="NZ_CP020083.1"/>
</dbReference>
<dbReference type="Proteomes" id="UP000258016">
    <property type="component" value="Chromosome"/>
</dbReference>
<dbReference type="InterPro" id="IPR036271">
    <property type="entry name" value="Tet_transcr_reg_TetR-rel_C_sf"/>
</dbReference>
<dbReference type="InterPro" id="IPR041478">
    <property type="entry name" value="TetR_C_27"/>
</dbReference>
<evidence type="ECO:0000256" key="1">
    <source>
        <dbReference type="ARBA" id="ARBA00023015"/>
    </source>
</evidence>
<evidence type="ECO:0000256" key="3">
    <source>
        <dbReference type="ARBA" id="ARBA00023163"/>
    </source>
</evidence>
<feature type="DNA-binding region" description="H-T-H motif" evidence="4">
    <location>
        <begin position="32"/>
        <end position="51"/>
    </location>
</feature>
<protein>
    <recommendedName>
        <fullName evidence="5">HTH tetR-type domain-containing protein</fullName>
    </recommendedName>
</protein>
<keyword evidence="3" id="KW-0804">Transcription</keyword>
<dbReference type="PANTHER" id="PTHR47506">
    <property type="entry name" value="TRANSCRIPTIONAL REGULATORY PROTEIN"/>
    <property type="match status" value="1"/>
</dbReference>
<evidence type="ECO:0000313" key="6">
    <source>
        <dbReference type="EMBL" id="ASR50549.1"/>
    </source>
</evidence>
<dbReference type="InterPro" id="IPR009057">
    <property type="entry name" value="Homeodomain-like_sf"/>
</dbReference>
<dbReference type="Pfam" id="PF17935">
    <property type="entry name" value="TetR_C_27"/>
    <property type="match status" value="1"/>
</dbReference>
<evidence type="ECO:0000256" key="4">
    <source>
        <dbReference type="PROSITE-ProRule" id="PRU00335"/>
    </source>
</evidence>
<gene>
    <name evidence="6" type="ORF">B5J99_02920</name>
</gene>
<dbReference type="GeneID" id="303484524"/>
<dbReference type="PROSITE" id="PS50977">
    <property type="entry name" value="HTH_TETR_2"/>
    <property type="match status" value="1"/>
</dbReference>
<sequence length="215" mass="24164">MSRPLNDHDAIRAQLMDAAEEMVRARGAINLSLSEVAAACGMSQSSFYRYFPSKEAFFEAIAGRWFEELNQIMEEVVASDLPPREKLFQFFARRVAVKRARFEADPALFKANMDLGEEHWEVIRGYVDLADHYMAMILGEAMAEGYFPGYDLDHVVSLTNLMVQPFCNPTVMMDMIRIATPDNLRIVIDTLFEGLAVHQAASSDATNVTALRAIS</sequence>
<dbReference type="Pfam" id="PF00440">
    <property type="entry name" value="TetR_N"/>
    <property type="match status" value="1"/>
</dbReference>
<dbReference type="PANTHER" id="PTHR47506:SF1">
    <property type="entry name" value="HTH-TYPE TRANSCRIPTIONAL REGULATOR YJDC"/>
    <property type="match status" value="1"/>
</dbReference>
<keyword evidence="2 4" id="KW-0238">DNA-binding</keyword>
<feature type="domain" description="HTH tetR-type" evidence="5">
    <location>
        <begin position="9"/>
        <end position="69"/>
    </location>
</feature>
<evidence type="ECO:0000256" key="2">
    <source>
        <dbReference type="ARBA" id="ARBA00023125"/>
    </source>
</evidence>
<dbReference type="InterPro" id="IPR001647">
    <property type="entry name" value="HTH_TetR"/>
</dbReference>
<dbReference type="EMBL" id="CP020083">
    <property type="protein sequence ID" value="ASR50549.1"/>
    <property type="molecule type" value="Genomic_DNA"/>
</dbReference>
<organism evidence="6 7">
    <name type="scientific">Blastomonas fulva</name>
    <dbReference type="NCBI Taxonomy" id="1550728"/>
    <lineage>
        <taxon>Bacteria</taxon>
        <taxon>Pseudomonadati</taxon>
        <taxon>Pseudomonadota</taxon>
        <taxon>Alphaproteobacteria</taxon>
        <taxon>Sphingomonadales</taxon>
        <taxon>Sphingomonadaceae</taxon>
        <taxon>Blastomonas</taxon>
    </lineage>
</organism>
<evidence type="ECO:0000313" key="7">
    <source>
        <dbReference type="Proteomes" id="UP000258016"/>
    </source>
</evidence>
<reference evidence="6 7" key="1">
    <citation type="submission" date="2017-03" db="EMBL/GenBank/DDBJ databases">
        <title>Complete genome sequence of Blastomonas fulva degrading microcsystin LR.</title>
        <authorList>
            <person name="Lee H.-g."/>
            <person name="Jin L."/>
            <person name="oh H.-M."/>
        </authorList>
    </citation>
    <scope>NUCLEOTIDE SEQUENCE [LARGE SCALE GENOMIC DNA]</scope>
    <source>
        <strain evidence="6 7">T2</strain>
    </source>
</reference>
<proteinExistence type="predicted"/>
<name>A0ABN5B4S7_9SPHN</name>
<dbReference type="SUPFAM" id="SSF46689">
    <property type="entry name" value="Homeodomain-like"/>
    <property type="match status" value="1"/>
</dbReference>
<accession>A0ABN5B4S7</accession>